<name>A0A183UXB3_TOXCA</name>
<feature type="region of interest" description="Disordered" evidence="1">
    <location>
        <begin position="102"/>
        <end position="138"/>
    </location>
</feature>
<reference evidence="4" key="1">
    <citation type="submission" date="2016-06" db="UniProtKB">
        <authorList>
            <consortium name="WormBaseParasite"/>
        </authorList>
    </citation>
    <scope>IDENTIFICATION</scope>
</reference>
<gene>
    <name evidence="2" type="ORF">TCNE_LOCUS13133</name>
</gene>
<accession>A0A183UXB3</accession>
<dbReference type="EMBL" id="UYWY01021575">
    <property type="protein sequence ID" value="VDM44454.1"/>
    <property type="molecule type" value="Genomic_DNA"/>
</dbReference>
<organism evidence="3 4">
    <name type="scientific">Toxocara canis</name>
    <name type="common">Canine roundworm</name>
    <dbReference type="NCBI Taxonomy" id="6265"/>
    <lineage>
        <taxon>Eukaryota</taxon>
        <taxon>Metazoa</taxon>
        <taxon>Ecdysozoa</taxon>
        <taxon>Nematoda</taxon>
        <taxon>Chromadorea</taxon>
        <taxon>Rhabditida</taxon>
        <taxon>Spirurina</taxon>
        <taxon>Ascaridomorpha</taxon>
        <taxon>Ascaridoidea</taxon>
        <taxon>Toxocaridae</taxon>
        <taxon>Toxocara</taxon>
    </lineage>
</organism>
<dbReference type="WBParaSite" id="TCNE_0001313301-mRNA-1">
    <property type="protein sequence ID" value="TCNE_0001313301-mRNA-1"/>
    <property type="gene ID" value="TCNE_0001313301"/>
</dbReference>
<protein>
    <submittedName>
        <fullName evidence="4">DDE_Tnp_1_7 domain-containing protein</fullName>
    </submittedName>
</protein>
<evidence type="ECO:0000313" key="2">
    <source>
        <dbReference type="EMBL" id="VDM44454.1"/>
    </source>
</evidence>
<dbReference type="Proteomes" id="UP000050794">
    <property type="component" value="Unassembled WGS sequence"/>
</dbReference>
<evidence type="ECO:0000313" key="4">
    <source>
        <dbReference type="WBParaSite" id="TCNE_0001313301-mRNA-1"/>
    </source>
</evidence>
<sequence length="218" mass="24583">MHFAPDLKFVSDWYFAVISSQQGRPHFFTFSFLFSPQFFESLCPPSFQPVGRVLYEILVGEDTSIRYANQLTKGFANPNRDQSDAVRNFRSGALIVAVDRHDAESRTYRSSGTEPRPPPDETSDSNAQTITAPQHRTATKYVRRRQQPVPSVLLPGRGNVGLVKDVIMGGRGQRFIDSLNEGSDTVKSYPGYVRGYRGLRPFKIAFCCMDTFLRSIKS</sequence>
<evidence type="ECO:0000313" key="3">
    <source>
        <dbReference type="Proteomes" id="UP000050794"/>
    </source>
</evidence>
<keyword evidence="3" id="KW-1185">Reference proteome</keyword>
<feature type="compositionally biased region" description="Polar residues" evidence="1">
    <location>
        <begin position="124"/>
        <end position="136"/>
    </location>
</feature>
<reference evidence="2 3" key="2">
    <citation type="submission" date="2018-11" db="EMBL/GenBank/DDBJ databases">
        <authorList>
            <consortium name="Pathogen Informatics"/>
        </authorList>
    </citation>
    <scope>NUCLEOTIDE SEQUENCE [LARGE SCALE GENOMIC DNA]</scope>
</reference>
<evidence type="ECO:0000256" key="1">
    <source>
        <dbReference type="SAM" id="MobiDB-lite"/>
    </source>
</evidence>
<dbReference type="AlphaFoldDB" id="A0A183UXB3"/>
<proteinExistence type="predicted"/>